<dbReference type="InterPro" id="IPR052897">
    <property type="entry name" value="Sec-Metab_Biosynth_Hydrolase"/>
</dbReference>
<organism evidence="2 3">
    <name type="scientific">Bradyrhizobium lablabi</name>
    <dbReference type="NCBI Taxonomy" id="722472"/>
    <lineage>
        <taxon>Bacteria</taxon>
        <taxon>Pseudomonadati</taxon>
        <taxon>Pseudomonadota</taxon>
        <taxon>Alphaproteobacteria</taxon>
        <taxon>Hyphomicrobiales</taxon>
        <taxon>Nitrobacteraceae</taxon>
        <taxon>Bradyrhizobium</taxon>
    </lineage>
</organism>
<reference evidence="2 3" key="1">
    <citation type="submission" date="2016-11" db="EMBL/GenBank/DDBJ databases">
        <authorList>
            <person name="Jaros S."/>
            <person name="Januszkiewicz K."/>
            <person name="Wedrychowicz H."/>
        </authorList>
    </citation>
    <scope>NUCLEOTIDE SEQUENCE [LARGE SCALE GENOMIC DNA]</scope>
    <source>
        <strain evidence="2 3">GAS499</strain>
    </source>
</reference>
<dbReference type="RefSeq" id="WP_079537049.1">
    <property type="nucleotide sequence ID" value="NZ_LT670844.1"/>
</dbReference>
<accession>A0A1M6K280</accession>
<dbReference type="Pfam" id="PF12697">
    <property type="entry name" value="Abhydrolase_6"/>
    <property type="match status" value="1"/>
</dbReference>
<dbReference type="Gene3D" id="3.40.50.1820">
    <property type="entry name" value="alpha/beta hydrolase"/>
    <property type="match status" value="1"/>
</dbReference>
<sequence length="250" mass="26325">MSDFDPVILIHGAWQGSWAWARFTPYLQAAGLVAHAVDLPGNGVDGSDPADVTFEACLRHVYDVVRIFGRPVSLVGHSGGGLLITAFAERWPDHVSRLVYVAGMMLPGGESFQDVVNSISKQHPAASGIGPHLVWSADRLVSSVPAQAAITFFLQDCTEGDAASAAAQLTPQGEGGRAVTTPATAERYGRIPRLYVETLDDRSVILPVQRAMQALAPGASVVSLPTGHAPQLSATARLAEAIIPFLAPCP</sequence>
<dbReference type="Proteomes" id="UP000189935">
    <property type="component" value="Chromosome I"/>
</dbReference>
<proteinExistence type="predicted"/>
<dbReference type="InterPro" id="IPR000073">
    <property type="entry name" value="AB_hydrolase_1"/>
</dbReference>
<dbReference type="InterPro" id="IPR029058">
    <property type="entry name" value="AB_hydrolase_fold"/>
</dbReference>
<dbReference type="EMBL" id="LT670844">
    <property type="protein sequence ID" value="SHJ53005.1"/>
    <property type="molecule type" value="Genomic_DNA"/>
</dbReference>
<dbReference type="SUPFAM" id="SSF53474">
    <property type="entry name" value="alpha/beta-Hydrolases"/>
    <property type="match status" value="1"/>
</dbReference>
<dbReference type="PANTHER" id="PTHR37017:SF11">
    <property type="entry name" value="ESTERASE_LIPASE_THIOESTERASE DOMAIN-CONTAINING PROTEIN"/>
    <property type="match status" value="1"/>
</dbReference>
<name>A0A1M6K280_9BRAD</name>
<dbReference type="AlphaFoldDB" id="A0A1M6K280"/>
<evidence type="ECO:0000259" key="1">
    <source>
        <dbReference type="Pfam" id="PF12697"/>
    </source>
</evidence>
<protein>
    <submittedName>
        <fullName evidence="2">Pimeloyl-ACP methyl ester carboxylesterase</fullName>
    </submittedName>
</protein>
<evidence type="ECO:0000313" key="3">
    <source>
        <dbReference type="Proteomes" id="UP000189935"/>
    </source>
</evidence>
<dbReference type="OrthoDB" id="9814966at2"/>
<gene>
    <name evidence="2" type="ORF">SAMN05444159_0851</name>
</gene>
<evidence type="ECO:0000313" key="2">
    <source>
        <dbReference type="EMBL" id="SHJ53005.1"/>
    </source>
</evidence>
<feature type="domain" description="AB hydrolase-1" evidence="1">
    <location>
        <begin position="7"/>
        <end position="241"/>
    </location>
</feature>
<dbReference type="PANTHER" id="PTHR37017">
    <property type="entry name" value="AB HYDROLASE-1 DOMAIN-CONTAINING PROTEIN-RELATED"/>
    <property type="match status" value="1"/>
</dbReference>